<keyword evidence="1" id="KW-0175">Coiled coil</keyword>
<dbReference type="EMBL" id="UOGK01000474">
    <property type="protein sequence ID" value="VAX40966.1"/>
    <property type="molecule type" value="Genomic_DNA"/>
</dbReference>
<protein>
    <recommendedName>
        <fullName evidence="3">Type IV pilus biogenesis protein PilO</fullName>
    </recommendedName>
</protein>
<name>A0A3B1DDR1_9ZZZZ</name>
<evidence type="ECO:0000256" key="1">
    <source>
        <dbReference type="SAM" id="Coils"/>
    </source>
</evidence>
<evidence type="ECO:0008006" key="3">
    <source>
        <dbReference type="Google" id="ProtNLM"/>
    </source>
</evidence>
<sequence>MALGGSSFKHTDVDTIACTLALAIAGAAFWVGVKPALHSEEDTRRLGSQMSLSNQQLEDAQSQYRKVRQEIDTCRARLAELAIVLDAPDQLASRQDEVSKVFSEAGLSINQLSVGAVERGELLDVIPFRLSGSGAFPDVVATMHTIREVFPDMAVTVFQIGSAGGAGDEGVGFSFDIAWYVGHEDADQR</sequence>
<gene>
    <name evidence="2" type="ORF">MNBD_PLANCTO03-2394</name>
</gene>
<evidence type="ECO:0000313" key="2">
    <source>
        <dbReference type="EMBL" id="VAX40966.1"/>
    </source>
</evidence>
<feature type="coiled-coil region" evidence="1">
    <location>
        <begin position="50"/>
        <end position="77"/>
    </location>
</feature>
<proteinExistence type="predicted"/>
<reference evidence="2" key="1">
    <citation type="submission" date="2018-06" db="EMBL/GenBank/DDBJ databases">
        <authorList>
            <person name="Zhirakovskaya E."/>
        </authorList>
    </citation>
    <scope>NUCLEOTIDE SEQUENCE</scope>
</reference>
<accession>A0A3B1DDR1</accession>
<organism evidence="2">
    <name type="scientific">hydrothermal vent metagenome</name>
    <dbReference type="NCBI Taxonomy" id="652676"/>
    <lineage>
        <taxon>unclassified sequences</taxon>
        <taxon>metagenomes</taxon>
        <taxon>ecological metagenomes</taxon>
    </lineage>
</organism>
<dbReference type="AlphaFoldDB" id="A0A3B1DDR1"/>